<sequence>MGDPLETLLVNGEAEVAAGRGRWAGQEQKIPRDSDDIPLLNRLAHQYERDLFH</sequence>
<proteinExistence type="predicted"/>
<name>A0A0F9S1E8_9ZZZZ</name>
<protein>
    <submittedName>
        <fullName evidence="1">Uncharacterized protein</fullName>
    </submittedName>
</protein>
<feature type="non-terminal residue" evidence="1">
    <location>
        <position position="53"/>
    </location>
</feature>
<dbReference type="EMBL" id="LAZR01002997">
    <property type="protein sequence ID" value="KKN23168.1"/>
    <property type="molecule type" value="Genomic_DNA"/>
</dbReference>
<evidence type="ECO:0000313" key="1">
    <source>
        <dbReference type="EMBL" id="KKN23168.1"/>
    </source>
</evidence>
<accession>A0A0F9S1E8</accession>
<dbReference type="AlphaFoldDB" id="A0A0F9S1E8"/>
<organism evidence="1">
    <name type="scientific">marine sediment metagenome</name>
    <dbReference type="NCBI Taxonomy" id="412755"/>
    <lineage>
        <taxon>unclassified sequences</taxon>
        <taxon>metagenomes</taxon>
        <taxon>ecological metagenomes</taxon>
    </lineage>
</organism>
<comment type="caution">
    <text evidence="1">The sequence shown here is derived from an EMBL/GenBank/DDBJ whole genome shotgun (WGS) entry which is preliminary data.</text>
</comment>
<reference evidence="1" key="1">
    <citation type="journal article" date="2015" name="Nature">
        <title>Complex archaea that bridge the gap between prokaryotes and eukaryotes.</title>
        <authorList>
            <person name="Spang A."/>
            <person name="Saw J.H."/>
            <person name="Jorgensen S.L."/>
            <person name="Zaremba-Niedzwiedzka K."/>
            <person name="Martijn J."/>
            <person name="Lind A.E."/>
            <person name="van Eijk R."/>
            <person name="Schleper C."/>
            <person name="Guy L."/>
            <person name="Ettema T.J."/>
        </authorList>
    </citation>
    <scope>NUCLEOTIDE SEQUENCE</scope>
</reference>
<gene>
    <name evidence="1" type="ORF">LCGC14_0907550</name>
</gene>